<accession>A0AAF0ZSV8</accession>
<dbReference type="EMBL" id="CP133621">
    <property type="protein sequence ID" value="WMV50987.1"/>
    <property type="molecule type" value="Genomic_DNA"/>
</dbReference>
<dbReference type="Proteomes" id="UP001234989">
    <property type="component" value="Chromosome 10"/>
</dbReference>
<name>A0AAF0ZSV8_SOLVR</name>
<gene>
    <name evidence="1" type="ORF">MTR67_044372</name>
</gene>
<keyword evidence="2" id="KW-1185">Reference proteome</keyword>
<dbReference type="AlphaFoldDB" id="A0AAF0ZSV8"/>
<evidence type="ECO:0000313" key="1">
    <source>
        <dbReference type="EMBL" id="WMV50987.1"/>
    </source>
</evidence>
<reference evidence="1" key="1">
    <citation type="submission" date="2023-08" db="EMBL/GenBank/DDBJ databases">
        <title>A de novo genome assembly of Solanum verrucosum Schlechtendal, a Mexican diploid species geographically isolated from the other diploid A-genome species in potato relatives.</title>
        <authorList>
            <person name="Hosaka K."/>
        </authorList>
    </citation>
    <scope>NUCLEOTIDE SEQUENCE</scope>
    <source>
        <tissue evidence="1">Young leaves</tissue>
    </source>
</reference>
<organism evidence="1 2">
    <name type="scientific">Solanum verrucosum</name>
    <dbReference type="NCBI Taxonomy" id="315347"/>
    <lineage>
        <taxon>Eukaryota</taxon>
        <taxon>Viridiplantae</taxon>
        <taxon>Streptophyta</taxon>
        <taxon>Embryophyta</taxon>
        <taxon>Tracheophyta</taxon>
        <taxon>Spermatophyta</taxon>
        <taxon>Magnoliopsida</taxon>
        <taxon>eudicotyledons</taxon>
        <taxon>Gunneridae</taxon>
        <taxon>Pentapetalae</taxon>
        <taxon>asterids</taxon>
        <taxon>lamiids</taxon>
        <taxon>Solanales</taxon>
        <taxon>Solanaceae</taxon>
        <taxon>Solanoideae</taxon>
        <taxon>Solaneae</taxon>
        <taxon>Solanum</taxon>
    </lineage>
</organism>
<sequence>MHSTFLEFKQSITEDIEEDSMTIKTDFTLTLVAD</sequence>
<evidence type="ECO:0000313" key="2">
    <source>
        <dbReference type="Proteomes" id="UP001234989"/>
    </source>
</evidence>
<protein>
    <submittedName>
        <fullName evidence="1">Uncharacterized protein</fullName>
    </submittedName>
</protein>
<proteinExistence type="predicted"/>